<evidence type="ECO:0000313" key="2">
    <source>
        <dbReference type="EMBL" id="AOY77020.1"/>
    </source>
</evidence>
<name>A0AAC9RKV1_9CLOT</name>
<sequence length="86" mass="9669">MKKFLLMGLIIILGSSLVLGGCTTTEESEEVSVDKDELVVSSNDNIVVTYDNGRYRGTYGDRGDQQISIEFHLEDNIIKDLSYRHL</sequence>
<protein>
    <submittedName>
        <fullName evidence="3">Uncharacterized protein</fullName>
    </submittedName>
</protein>
<dbReference type="RefSeq" id="WP_070969654.1">
    <property type="nucleotide sequence ID" value="NZ_CP017603.1"/>
</dbReference>
<evidence type="ECO:0000313" key="5">
    <source>
        <dbReference type="Proteomes" id="UP000192478"/>
    </source>
</evidence>
<dbReference type="PROSITE" id="PS51257">
    <property type="entry name" value="PROKAR_LIPOPROTEIN"/>
    <property type="match status" value="1"/>
</dbReference>
<evidence type="ECO:0000313" key="3">
    <source>
        <dbReference type="EMBL" id="ARE87517.1"/>
    </source>
</evidence>
<accession>A0AAC9RKV1</accession>
<dbReference type="Proteomes" id="UP000192478">
    <property type="component" value="Chromosome"/>
</dbReference>
<gene>
    <name evidence="2" type="ORF">BJL90_14865</name>
    <name evidence="3" type="ORF">CLFO_19170</name>
</gene>
<feature type="chain" id="PRO_5041996872" evidence="1">
    <location>
        <begin position="21"/>
        <end position="86"/>
    </location>
</feature>
<feature type="signal peptide" evidence="1">
    <location>
        <begin position="1"/>
        <end position="20"/>
    </location>
</feature>
<keyword evidence="1" id="KW-0732">Signal</keyword>
<organism evidence="3 5">
    <name type="scientific">Clostridium formicaceticum</name>
    <dbReference type="NCBI Taxonomy" id="1497"/>
    <lineage>
        <taxon>Bacteria</taxon>
        <taxon>Bacillati</taxon>
        <taxon>Bacillota</taxon>
        <taxon>Clostridia</taxon>
        <taxon>Eubacteriales</taxon>
        <taxon>Clostridiaceae</taxon>
        <taxon>Clostridium</taxon>
    </lineage>
</organism>
<dbReference type="EMBL" id="CP017603">
    <property type="protein sequence ID" value="AOY77020.1"/>
    <property type="molecule type" value="Genomic_DNA"/>
</dbReference>
<dbReference type="AlphaFoldDB" id="A0AAC9RKV1"/>
<proteinExistence type="predicted"/>
<reference evidence="2 4" key="1">
    <citation type="submission" date="2016-10" db="EMBL/GenBank/DDBJ databases">
        <title>Complete Genome Sequence of Acetogen Clostridium formicoaceticum ATCC 27076.</title>
        <authorList>
            <person name="Bao T."/>
            <person name="Cheng C."/>
            <person name="Zhao J."/>
            <person name="Yang S.-T."/>
            <person name="Wang J."/>
            <person name="Wang M."/>
        </authorList>
    </citation>
    <scope>NUCLEOTIDE SEQUENCE [LARGE SCALE GENOMIC DNA]</scope>
    <source>
        <strain evidence="2 4">ATCC 27076</strain>
    </source>
</reference>
<dbReference type="Proteomes" id="UP000177894">
    <property type="component" value="Chromosome"/>
</dbReference>
<evidence type="ECO:0000313" key="4">
    <source>
        <dbReference type="Proteomes" id="UP000177894"/>
    </source>
</evidence>
<reference evidence="3 5" key="2">
    <citation type="submission" date="2017-03" db="EMBL/GenBank/DDBJ databases">
        <title>Complete sequence of Clostridium formicaceticum DSM 92.</title>
        <authorList>
            <person name="Poehlein A."/>
            <person name="Karl M."/>
            <person name="Bengelsdorf F.R."/>
            <person name="Duerre P."/>
            <person name="Daniel R."/>
        </authorList>
    </citation>
    <scope>NUCLEOTIDE SEQUENCE [LARGE SCALE GENOMIC DNA]</scope>
    <source>
        <strain evidence="3 5">DSM 92</strain>
    </source>
</reference>
<evidence type="ECO:0000256" key="1">
    <source>
        <dbReference type="SAM" id="SignalP"/>
    </source>
</evidence>
<dbReference type="KEGG" id="cfm:BJL90_14865"/>
<dbReference type="EMBL" id="CP020559">
    <property type="protein sequence ID" value="ARE87517.1"/>
    <property type="molecule type" value="Genomic_DNA"/>
</dbReference>
<keyword evidence="4" id="KW-1185">Reference proteome</keyword>